<dbReference type="EMBL" id="CALNXK010000002">
    <property type="protein sequence ID" value="CAH3033925.1"/>
    <property type="molecule type" value="Genomic_DNA"/>
</dbReference>
<evidence type="ECO:0000313" key="3">
    <source>
        <dbReference type="Proteomes" id="UP001159405"/>
    </source>
</evidence>
<dbReference type="PANTHER" id="PTHR31751:SF7">
    <property type="entry name" value="THAP-TYPE DOMAIN-CONTAINING PROTEIN"/>
    <property type="match status" value="1"/>
</dbReference>
<comment type="caution">
    <text evidence="2">The sequence shown here is derived from an EMBL/GenBank/DDBJ whole genome shotgun (WGS) entry which is preliminary data.</text>
</comment>
<reference evidence="2 3" key="1">
    <citation type="submission" date="2022-05" db="EMBL/GenBank/DDBJ databases">
        <authorList>
            <consortium name="Genoscope - CEA"/>
            <person name="William W."/>
        </authorList>
    </citation>
    <scope>NUCLEOTIDE SEQUENCE [LARGE SCALE GENOMIC DNA]</scope>
</reference>
<protein>
    <submittedName>
        <fullName evidence="2">Uncharacterized protein</fullName>
    </submittedName>
</protein>
<organism evidence="2 3">
    <name type="scientific">Porites lobata</name>
    <dbReference type="NCBI Taxonomy" id="104759"/>
    <lineage>
        <taxon>Eukaryota</taxon>
        <taxon>Metazoa</taxon>
        <taxon>Cnidaria</taxon>
        <taxon>Anthozoa</taxon>
        <taxon>Hexacorallia</taxon>
        <taxon>Scleractinia</taxon>
        <taxon>Fungiina</taxon>
        <taxon>Poritidae</taxon>
        <taxon>Porites</taxon>
    </lineage>
</organism>
<accession>A0ABN8MRJ7</accession>
<evidence type="ECO:0000256" key="1">
    <source>
        <dbReference type="SAM" id="MobiDB-lite"/>
    </source>
</evidence>
<feature type="region of interest" description="Disordered" evidence="1">
    <location>
        <begin position="169"/>
        <end position="219"/>
    </location>
</feature>
<evidence type="ECO:0000313" key="2">
    <source>
        <dbReference type="EMBL" id="CAH3033925.1"/>
    </source>
</evidence>
<name>A0ABN8MRJ7_9CNID</name>
<dbReference type="PANTHER" id="PTHR31751">
    <property type="entry name" value="SI:CH211-108C17.2-RELATED-RELATED"/>
    <property type="match status" value="1"/>
</dbReference>
<sequence length="821" mass="92339">VEENSFQAHCVLSFLSRFVETSANMADSRPARGRPRRPEGIKRLKLRESTYNLWIERKEALGLHGITNNDFAEMLLHQQLIRERDRSPHAHPDDTSPQVHQGRRQLFLQSTPMGKEIRTENITVSPLSFAGAAENSSLSKIEVDELEKDQLTGHRTLLDELSDWNPLFSSLEGNPHSEAETMSEVESGDHASDASDSETADSWDNSDLFSESDDGNRSEEEITFENIEVDQTSFLSELDSATLTALDIDLEMESAPEAVGAQAQTEGEPTGPAEVQTEGETCSDSSPILPVFGPMTLDETIKDMKSRIKPAIEGLAVPGEQLNRYLKLLKADRVIVEVEKIVELLEGNCPEIGCTGQRKVVSKKLEGGVLLITHKCSNGHGGVWSSSSILGEKRGQKMYVSSVLLASSVLVSGNNFEKVALLAKSMNLNFVSSSTFSRVQSLYAVPSIRDMWDKMKEVVWKVFENDVLVVCGDGRMDSPGFSAKYCVYTMMEHYLNVIVDLEVVDKREAGGTSSLMEKMGCKRLLERMMNSLKLGEVVTDASRVIMKMVRELKANCEVLGNLFHSLDIWHKSIKLTAKITTAGKIKGCEQLLQWVEPVRNHFWHCAETCDGDVEELKDMWLGILHHVCGEHEWDGGMCSHGPLTEIEGGKEYLPMTSKAAKELRKIVLDREWLKSLEHYVRFRHTSNLENFNSMLLKYAPKRIAFAYEVFTGRILLAALDHNFHVFRKTLEGRFKKIYSKRSGNWRVEPVKESKQYPHMSLLQADILRRRSEDTEAVTRHIEVSPANPVHLAPTIAMKRAPSTEELVKAKLSRFQMEKKSQ</sequence>
<feature type="non-terminal residue" evidence="2">
    <location>
        <position position="1"/>
    </location>
</feature>
<gene>
    <name evidence="2" type="ORF">PLOB_00016165</name>
</gene>
<proteinExistence type="predicted"/>
<feature type="region of interest" description="Disordered" evidence="1">
    <location>
        <begin position="256"/>
        <end position="287"/>
    </location>
</feature>
<keyword evidence="3" id="KW-1185">Reference proteome</keyword>
<dbReference type="Proteomes" id="UP001159405">
    <property type="component" value="Unassembled WGS sequence"/>
</dbReference>